<keyword evidence="2" id="KW-0472">Membrane</keyword>
<dbReference type="InterPro" id="IPR036779">
    <property type="entry name" value="LysM_dom_sf"/>
</dbReference>
<dbReference type="InterPro" id="IPR041498">
    <property type="entry name" value="Big_6"/>
</dbReference>
<dbReference type="AlphaFoldDB" id="A0A0F9SH34"/>
<dbReference type="Gene3D" id="3.10.350.10">
    <property type="entry name" value="LysM domain"/>
    <property type="match status" value="1"/>
</dbReference>
<evidence type="ECO:0000259" key="3">
    <source>
        <dbReference type="PROSITE" id="PS51782"/>
    </source>
</evidence>
<feature type="compositionally biased region" description="Polar residues" evidence="1">
    <location>
        <begin position="81"/>
        <end position="93"/>
    </location>
</feature>
<dbReference type="InterPro" id="IPR018392">
    <property type="entry name" value="LysM"/>
</dbReference>
<keyword evidence="2" id="KW-1133">Transmembrane helix</keyword>
<reference evidence="4" key="1">
    <citation type="journal article" date="2015" name="Nature">
        <title>Complex archaea that bridge the gap between prokaryotes and eukaryotes.</title>
        <authorList>
            <person name="Spang A."/>
            <person name="Saw J.H."/>
            <person name="Jorgensen S.L."/>
            <person name="Zaremba-Niedzwiedzka K."/>
            <person name="Martijn J."/>
            <person name="Lind A.E."/>
            <person name="van Eijk R."/>
            <person name="Schleper C."/>
            <person name="Guy L."/>
            <person name="Ettema T.J."/>
        </authorList>
    </citation>
    <scope>NUCLEOTIDE SEQUENCE</scope>
</reference>
<dbReference type="PANTHER" id="PTHR34700:SF4">
    <property type="entry name" value="PHAGE-LIKE ELEMENT PBSX PROTEIN XKDP"/>
    <property type="match status" value="1"/>
</dbReference>
<dbReference type="PROSITE" id="PS51782">
    <property type="entry name" value="LYSM"/>
    <property type="match status" value="1"/>
</dbReference>
<comment type="caution">
    <text evidence="4">The sequence shown here is derived from an EMBL/GenBank/DDBJ whole genome shotgun (WGS) entry which is preliminary data.</text>
</comment>
<dbReference type="PANTHER" id="PTHR34700">
    <property type="entry name" value="POTASSIUM BINDING PROTEIN KBP"/>
    <property type="match status" value="1"/>
</dbReference>
<feature type="region of interest" description="Disordered" evidence="1">
    <location>
        <begin position="73"/>
        <end position="95"/>
    </location>
</feature>
<proteinExistence type="predicted"/>
<organism evidence="4">
    <name type="scientific">marine sediment metagenome</name>
    <dbReference type="NCBI Taxonomy" id="412755"/>
    <lineage>
        <taxon>unclassified sequences</taxon>
        <taxon>metagenomes</taxon>
        <taxon>ecological metagenomes</taxon>
    </lineage>
</organism>
<dbReference type="SMART" id="SM00257">
    <property type="entry name" value="LysM"/>
    <property type="match status" value="1"/>
</dbReference>
<dbReference type="CDD" id="cd00118">
    <property type="entry name" value="LysM"/>
    <property type="match status" value="1"/>
</dbReference>
<keyword evidence="2" id="KW-0812">Transmembrane</keyword>
<evidence type="ECO:0000256" key="1">
    <source>
        <dbReference type="SAM" id="MobiDB-lite"/>
    </source>
</evidence>
<evidence type="ECO:0000256" key="2">
    <source>
        <dbReference type="SAM" id="Phobius"/>
    </source>
</evidence>
<dbReference type="Pfam" id="PF17936">
    <property type="entry name" value="Big_6"/>
    <property type="match status" value="1"/>
</dbReference>
<gene>
    <name evidence="4" type="ORF">LCGC14_0472520</name>
</gene>
<accession>A0A0F9SH34</accession>
<sequence length="440" mass="46005">MPMFQTRNAQIGGGILAVAVIFGFGYFWLYRTAPSHVPAQVSPQTIISDAKTTSTPQTAQAVDDIQATIATPPVSEPETADTPTFMASPNSPSFDEVRREADGVTVIAGRANPGSNVQVMSNGSEIATAKADSAGKFATLAILPPDGKGQVLSLAAQLDATTTVSNEEIILAPLAPSVPAGEGIENNVIAALTADIAAPSSPALPDKVAANAPSDDAPSISRQVTTGPISAPQAPGVPEISETEAVATTVPSAGTETPVAEAPPRVALLKSTKDGVELLPGSAPEVTDRIALDTISYSETGEVRLGGRAQSLGTSVRVYLNNSPVVALEVDTEGRWRGDLKDIDTGIYTLRVDELDVAGKVISRVETPFKRESAETLERASASHNGPISAITVQEGATLWAIARERYGDPFLYVRVFNANRDSIRDPDLIYPGQVFDLPD</sequence>
<feature type="region of interest" description="Disordered" evidence="1">
    <location>
        <begin position="205"/>
        <end position="238"/>
    </location>
</feature>
<dbReference type="InterPro" id="IPR052196">
    <property type="entry name" value="Bact_Kbp"/>
</dbReference>
<feature type="transmembrane region" description="Helical" evidence="2">
    <location>
        <begin position="12"/>
        <end position="30"/>
    </location>
</feature>
<feature type="domain" description="LysM" evidence="3">
    <location>
        <begin position="389"/>
        <end position="438"/>
    </location>
</feature>
<dbReference type="EMBL" id="LAZR01000503">
    <property type="protein sequence ID" value="KKN66344.1"/>
    <property type="molecule type" value="Genomic_DNA"/>
</dbReference>
<name>A0A0F9SH34_9ZZZZ</name>
<evidence type="ECO:0000313" key="4">
    <source>
        <dbReference type="EMBL" id="KKN66344.1"/>
    </source>
</evidence>
<protein>
    <recommendedName>
        <fullName evidence="3">LysM domain-containing protein</fullName>
    </recommendedName>
</protein>